<dbReference type="PANTHER" id="PTHR11757:SF19">
    <property type="entry name" value="PROLYL ENDOPEPTIDASE-LIKE"/>
    <property type="match status" value="1"/>
</dbReference>
<dbReference type="SUPFAM" id="SSF50993">
    <property type="entry name" value="Peptidase/esterase 'gauge' domain"/>
    <property type="match status" value="1"/>
</dbReference>
<dbReference type="InterPro" id="IPR002470">
    <property type="entry name" value="Peptidase_S9A"/>
</dbReference>
<dbReference type="Gene3D" id="2.130.10.120">
    <property type="entry name" value="Prolyl oligopeptidase, N-terminal domain"/>
    <property type="match status" value="1"/>
</dbReference>
<comment type="similarity">
    <text evidence="1">Belongs to the peptidase S9A family.</text>
</comment>
<evidence type="ECO:0000256" key="2">
    <source>
        <dbReference type="ARBA" id="ARBA00022670"/>
    </source>
</evidence>
<evidence type="ECO:0000256" key="3">
    <source>
        <dbReference type="ARBA" id="ARBA00022801"/>
    </source>
</evidence>
<dbReference type="InterPro" id="IPR023302">
    <property type="entry name" value="Pept_S9A_N"/>
</dbReference>
<gene>
    <name evidence="7" type="primary">ptrB</name>
    <name evidence="7" type="ORF">GCM10008090_19510</name>
</gene>
<accession>A0A918RV45</accession>
<reference evidence="7" key="2">
    <citation type="submission" date="2020-09" db="EMBL/GenBank/DDBJ databases">
        <authorList>
            <person name="Sun Q."/>
            <person name="Kim S."/>
        </authorList>
    </citation>
    <scope>NUCLEOTIDE SEQUENCE</scope>
    <source>
        <strain evidence="7">KCTC 12711</strain>
    </source>
</reference>
<keyword evidence="4" id="KW-0720">Serine protease</keyword>
<sequence>MSESEYTRIKQLPIAAPQAPQIPYEAQHHGRTLTDHYHWLKDQGYPEVNDEPVLDYLKQENAYYQSFLEPHRTFVDTIFEEFKGRTDEEETSVPYVDNGYEYRWFFRPGEEYRTRSRTNLKTGEEAIFLDETELAKGHDYFVLGGWEISPDNRYLAYSVDTAGDERYEVRVKDLHTGEMLTDVLSDVQGGITFSADGKSLVYALLEKDKWLAKNIKVHKLGTPQDQDTTLYYESDDGFFIGFGKTSSREFLLVVSSQGEVQETYVIPADLSGKLVQITAREQGFTQSVDHAHGKFYILANDTHKNFRLASVSDSNPEYANWRTIQDGSDDVYLMGLQTFDEFIAIKSRDLGLEKIHIRGYDGASREVAFPESVFAADIGVNPEFTQSHLRIDYESMITPATVFDYDLTSQALSTRKVQKIPSGYDKNQYQTERVMITARDGVKVPVTLVYKDGFKRDGSHPMWLYGYGAYSATVTPSFSTGRLSALDRGFVYAVAHVRGGSMMGYQWYLDGKLKKRTNTFNDFVDVARGLIELDYTSAGNISVSGRSAGGELMGAVTIQAPELWRSVNLGVPFVDVLNTMLDASLPLTPPEWKEWGNPIESAEDYDLIASYSPYDNIAASDYPPMFVSGGLNDPRVTYWEPAKWTARMRELKTDDNLLVMRINMGAGHFSNSGRYGRLKDYAEEYAFMFLAHGIKE</sequence>
<evidence type="ECO:0000313" key="7">
    <source>
        <dbReference type="EMBL" id="GHA10044.1"/>
    </source>
</evidence>
<evidence type="ECO:0000256" key="1">
    <source>
        <dbReference type="ARBA" id="ARBA00005228"/>
    </source>
</evidence>
<dbReference type="SUPFAM" id="SSF53474">
    <property type="entry name" value="alpha/beta-Hydrolases"/>
    <property type="match status" value="1"/>
</dbReference>
<feature type="domain" description="Peptidase S9A N-terminal" evidence="6">
    <location>
        <begin position="18"/>
        <end position="417"/>
    </location>
</feature>
<evidence type="ECO:0000313" key="8">
    <source>
        <dbReference type="Proteomes" id="UP000614811"/>
    </source>
</evidence>
<dbReference type="InterPro" id="IPR001375">
    <property type="entry name" value="Peptidase_S9_cat"/>
</dbReference>
<dbReference type="EMBL" id="BMXA01000003">
    <property type="protein sequence ID" value="GHA10044.1"/>
    <property type="molecule type" value="Genomic_DNA"/>
</dbReference>
<evidence type="ECO:0000259" key="6">
    <source>
        <dbReference type="Pfam" id="PF02897"/>
    </source>
</evidence>
<protein>
    <submittedName>
        <fullName evidence="7">Peptidase S9</fullName>
    </submittedName>
</protein>
<dbReference type="GO" id="GO:0006508">
    <property type="term" value="P:proteolysis"/>
    <property type="evidence" value="ECO:0007669"/>
    <property type="project" value="UniProtKB-KW"/>
</dbReference>
<dbReference type="Gene3D" id="3.40.50.1820">
    <property type="entry name" value="alpha/beta hydrolase"/>
    <property type="match status" value="1"/>
</dbReference>
<feature type="domain" description="Peptidase S9 prolyl oligopeptidase catalytic" evidence="5">
    <location>
        <begin position="477"/>
        <end position="688"/>
    </location>
</feature>
<keyword evidence="2" id="KW-0645">Protease</keyword>
<proteinExistence type="inferred from homology"/>
<dbReference type="GO" id="GO:0004252">
    <property type="term" value="F:serine-type endopeptidase activity"/>
    <property type="evidence" value="ECO:0007669"/>
    <property type="project" value="InterPro"/>
</dbReference>
<evidence type="ECO:0000256" key="4">
    <source>
        <dbReference type="ARBA" id="ARBA00022825"/>
    </source>
</evidence>
<keyword evidence="3" id="KW-0378">Hydrolase</keyword>
<dbReference type="AlphaFoldDB" id="A0A918RV45"/>
<name>A0A918RV45_9GAMM</name>
<reference evidence="7" key="1">
    <citation type="journal article" date="2014" name="Int. J. Syst. Evol. Microbiol.">
        <title>Complete genome sequence of Corynebacterium casei LMG S-19264T (=DSM 44701T), isolated from a smear-ripened cheese.</title>
        <authorList>
            <consortium name="US DOE Joint Genome Institute (JGI-PGF)"/>
            <person name="Walter F."/>
            <person name="Albersmeier A."/>
            <person name="Kalinowski J."/>
            <person name="Ruckert C."/>
        </authorList>
    </citation>
    <scope>NUCLEOTIDE SEQUENCE</scope>
    <source>
        <strain evidence="7">KCTC 12711</strain>
    </source>
</reference>
<keyword evidence="8" id="KW-1185">Reference proteome</keyword>
<comment type="caution">
    <text evidence="7">The sequence shown here is derived from an EMBL/GenBank/DDBJ whole genome shotgun (WGS) entry which is preliminary data.</text>
</comment>
<evidence type="ECO:0000259" key="5">
    <source>
        <dbReference type="Pfam" id="PF00326"/>
    </source>
</evidence>
<organism evidence="7 8">
    <name type="scientific">Arenicella chitinivorans</name>
    <dbReference type="NCBI Taxonomy" id="1329800"/>
    <lineage>
        <taxon>Bacteria</taxon>
        <taxon>Pseudomonadati</taxon>
        <taxon>Pseudomonadota</taxon>
        <taxon>Gammaproteobacteria</taxon>
        <taxon>Arenicellales</taxon>
        <taxon>Arenicellaceae</taxon>
        <taxon>Arenicella</taxon>
    </lineage>
</organism>
<dbReference type="Pfam" id="PF00326">
    <property type="entry name" value="Peptidase_S9"/>
    <property type="match status" value="1"/>
</dbReference>
<dbReference type="Pfam" id="PF02897">
    <property type="entry name" value="Peptidase_S9_N"/>
    <property type="match status" value="1"/>
</dbReference>
<dbReference type="InterPro" id="IPR051543">
    <property type="entry name" value="Serine_Peptidase_S9A"/>
</dbReference>
<dbReference type="PANTHER" id="PTHR11757">
    <property type="entry name" value="PROTEASE FAMILY S9A OLIGOPEPTIDASE"/>
    <property type="match status" value="1"/>
</dbReference>
<dbReference type="InterPro" id="IPR029058">
    <property type="entry name" value="AB_hydrolase_fold"/>
</dbReference>
<dbReference type="Proteomes" id="UP000614811">
    <property type="component" value="Unassembled WGS sequence"/>
</dbReference>
<dbReference type="PRINTS" id="PR00862">
    <property type="entry name" value="PROLIGOPTASE"/>
</dbReference>